<evidence type="ECO:0000313" key="3">
    <source>
        <dbReference type="Proteomes" id="UP000827889"/>
    </source>
</evidence>
<reference evidence="4" key="1">
    <citation type="submission" date="2025-08" db="UniProtKB">
        <authorList>
            <consortium name="RefSeq"/>
        </authorList>
    </citation>
    <scope>IDENTIFICATION</scope>
    <source>
        <tissue evidence="4">Leaf</tissue>
    </source>
</reference>
<proteinExistence type="predicted"/>
<dbReference type="PANTHER" id="PTHR43198:SF2">
    <property type="entry name" value="SI:CH1073-67J19.1-RELATED"/>
    <property type="match status" value="1"/>
</dbReference>
<feature type="compositionally biased region" description="Low complexity" evidence="1">
    <location>
        <begin position="322"/>
        <end position="334"/>
    </location>
</feature>
<keyword evidence="3" id="KW-1185">Reference proteome</keyword>
<dbReference type="InterPro" id="IPR023214">
    <property type="entry name" value="HAD_sf"/>
</dbReference>
<dbReference type="Gene3D" id="1.20.910.10">
    <property type="entry name" value="Heme oxygenase-like"/>
    <property type="match status" value="1"/>
</dbReference>
<dbReference type="GeneID" id="115735033"/>
<feature type="region of interest" description="Disordered" evidence="1">
    <location>
        <begin position="1"/>
        <end position="30"/>
    </location>
</feature>
<dbReference type="Proteomes" id="UP000827889">
    <property type="component" value="Chromosome 10"/>
</dbReference>
<feature type="region of interest" description="Disordered" evidence="1">
    <location>
        <begin position="315"/>
        <end position="334"/>
    </location>
</feature>
<feature type="domain" description="Thiaminase-2/PQQC" evidence="2">
    <location>
        <begin position="60"/>
        <end position="156"/>
    </location>
</feature>
<dbReference type="Gene3D" id="3.40.50.1000">
    <property type="entry name" value="HAD superfamily/HAD-like"/>
    <property type="match status" value="1"/>
</dbReference>
<evidence type="ECO:0000256" key="1">
    <source>
        <dbReference type="SAM" id="MobiDB-lite"/>
    </source>
</evidence>
<dbReference type="InterPro" id="IPR036412">
    <property type="entry name" value="HAD-like_sf"/>
</dbReference>
<dbReference type="SUPFAM" id="SSF56784">
    <property type="entry name" value="HAD-like"/>
    <property type="match status" value="1"/>
</dbReference>
<name>A0ABM3GU54_9MYRT</name>
<protein>
    <submittedName>
        <fullName evidence="4">Bifunctional TH2 protein, mitochondrial-like isoform X1</fullName>
    </submittedName>
</protein>
<sequence length="596" mass="66050">MASRPPMASRSPMASGSPSSTSSSPRTPSMAKRLLENDLNLARQLRIHSNREVIFIKFTPFAIALAAGNLSLDTFQHFITQGKNFLKAFAQAYESAANNTDDEHAERELLELRKIVLMEMTKHESFLQEWGLDVTNDATPDPGTANCTEFLLAAASGKVDGAKCVLELTTPFEKTIAAIYTIGALTPCVQLYPFLAAELQMLPGLREDSHPYKKWIKLYTCDSHQELAVKTEELLEKLSVTLTGDGIDVLYNLYHQAMILEIDLFNSQPFAQPTVVPVIKGLSTAEDRLMFLSNFDLTCTVHDSSATLAEMTLGTAPKSDCSPSGSEHSPSESPLARMSLSELRNMWKDISKQYTQDYEECIESIIPPEKVEFNHSSLVQALEQVADFEKKANSRVIKSGVLRGLKLEDIIKAGKNLILQDGCIGFYQKLTQINVVVNVHMLSYCWCGDLIRSSLSSVGFDHSNVHANELIFNEERLSTGEMVLKVESPIEKLQIYNHILKNDADERNKLTVYVGDCMGDILCLIEADIGIVIGSSESLRRVGSRFGVTFAPLFAATVRKQKEVTDGGSLKWKGTRSGVLYTVSCWAEIHAFLLGW</sequence>
<accession>A0ABM3GU54</accession>
<evidence type="ECO:0000259" key="2">
    <source>
        <dbReference type="Pfam" id="PF03070"/>
    </source>
</evidence>
<gene>
    <name evidence="4" type="primary">LOC115735033</name>
</gene>
<dbReference type="PANTHER" id="PTHR43198">
    <property type="entry name" value="BIFUNCTIONAL TH2 PROTEIN"/>
    <property type="match status" value="1"/>
</dbReference>
<dbReference type="CDD" id="cd19368">
    <property type="entry name" value="TenA_C_AtTH2-like"/>
    <property type="match status" value="1"/>
</dbReference>
<organism evidence="3 4">
    <name type="scientific">Rhodamnia argentea</name>
    <dbReference type="NCBI Taxonomy" id="178133"/>
    <lineage>
        <taxon>Eukaryota</taxon>
        <taxon>Viridiplantae</taxon>
        <taxon>Streptophyta</taxon>
        <taxon>Embryophyta</taxon>
        <taxon>Tracheophyta</taxon>
        <taxon>Spermatophyta</taxon>
        <taxon>Magnoliopsida</taxon>
        <taxon>eudicotyledons</taxon>
        <taxon>Gunneridae</taxon>
        <taxon>Pentapetalae</taxon>
        <taxon>rosids</taxon>
        <taxon>malvids</taxon>
        <taxon>Myrtales</taxon>
        <taxon>Myrtaceae</taxon>
        <taxon>Myrtoideae</taxon>
        <taxon>Myrteae</taxon>
        <taxon>Australasian group</taxon>
        <taxon>Rhodamnia</taxon>
    </lineage>
</organism>
<dbReference type="InterPro" id="IPR016084">
    <property type="entry name" value="Haem_Oase-like_multi-hlx"/>
</dbReference>
<evidence type="ECO:0000313" key="4">
    <source>
        <dbReference type="RefSeq" id="XP_048127885.1"/>
    </source>
</evidence>
<dbReference type="SUPFAM" id="SSF48613">
    <property type="entry name" value="Heme oxygenase-like"/>
    <property type="match status" value="1"/>
</dbReference>
<dbReference type="InterPro" id="IPR050967">
    <property type="entry name" value="Thiamine_Salvage_TenA"/>
</dbReference>
<dbReference type="InterPro" id="IPR004305">
    <property type="entry name" value="Thiaminase-2/PQQC"/>
</dbReference>
<dbReference type="Pfam" id="PF03070">
    <property type="entry name" value="TENA_THI-4"/>
    <property type="match status" value="1"/>
</dbReference>
<dbReference type="RefSeq" id="XP_048127885.1">
    <property type="nucleotide sequence ID" value="XM_048271928.1"/>
</dbReference>